<dbReference type="RefSeq" id="WP_128198280.1">
    <property type="nucleotide sequence ID" value="NZ_SACT01000003.1"/>
</dbReference>
<evidence type="ECO:0000256" key="1">
    <source>
        <dbReference type="SAM" id="MobiDB-lite"/>
    </source>
</evidence>
<sequence length="301" mass="33717">MNREERNEKVRKNLIDLFASTKLSRPLLEKHARLLVGVAKTPLDDFIHASRHAGIDLMAAVTEPGTAALYVDTELAIKLILSVGLLRTEQKKLEGPKTDKEKEERDRAVKAHRDAEGLAREVKSRGFTIEKFHEGIAKVDSPELVKRMMFSPTAAGKIVTADGKTLDPINLPTKKLNSDGQHRVRISVVEVSPSGTHAMVKLKWAEHPANAAIKDLLKRSSPLRLEYRRFKGVDNLSDLLLSLRLARREADVIVTVTRALRPSDKDLDLLVLKEFCGLRELAVAVPDDLQRIQEELWGSLR</sequence>
<dbReference type="AlphaFoldDB" id="A0A3S2TQM7"/>
<evidence type="ECO:0000313" key="3">
    <source>
        <dbReference type="Proteomes" id="UP000288178"/>
    </source>
</evidence>
<protein>
    <submittedName>
        <fullName evidence="2">Uncharacterized protein</fullName>
    </submittedName>
</protein>
<evidence type="ECO:0000313" key="2">
    <source>
        <dbReference type="EMBL" id="RVT51278.1"/>
    </source>
</evidence>
<proteinExistence type="predicted"/>
<gene>
    <name evidence="2" type="ORF">ENE75_10550</name>
</gene>
<dbReference type="EMBL" id="SACT01000003">
    <property type="protein sequence ID" value="RVT51278.1"/>
    <property type="molecule type" value="Genomic_DNA"/>
</dbReference>
<accession>A0A3S2TQM7</accession>
<reference evidence="2 3" key="1">
    <citation type="submission" date="2019-01" db="EMBL/GenBank/DDBJ databases">
        <authorList>
            <person name="Chen W.-M."/>
        </authorList>
    </citation>
    <scope>NUCLEOTIDE SEQUENCE [LARGE SCALE GENOMIC DNA]</scope>
    <source>
        <strain evidence="2 3">ICH-3</strain>
    </source>
</reference>
<dbReference type="Proteomes" id="UP000288178">
    <property type="component" value="Unassembled WGS sequence"/>
</dbReference>
<organism evidence="2 3">
    <name type="scientific">Rubrivivax albus</name>
    <dbReference type="NCBI Taxonomy" id="2499835"/>
    <lineage>
        <taxon>Bacteria</taxon>
        <taxon>Pseudomonadati</taxon>
        <taxon>Pseudomonadota</taxon>
        <taxon>Betaproteobacteria</taxon>
        <taxon>Burkholderiales</taxon>
        <taxon>Sphaerotilaceae</taxon>
        <taxon>Rubrivivax</taxon>
    </lineage>
</organism>
<comment type="caution">
    <text evidence="2">The sequence shown here is derived from an EMBL/GenBank/DDBJ whole genome shotgun (WGS) entry which is preliminary data.</text>
</comment>
<feature type="region of interest" description="Disordered" evidence="1">
    <location>
        <begin position="94"/>
        <end position="114"/>
    </location>
</feature>
<name>A0A3S2TQM7_9BURK</name>
<keyword evidence="3" id="KW-1185">Reference proteome</keyword>